<dbReference type="Pfam" id="PF00082">
    <property type="entry name" value="Peptidase_S8"/>
    <property type="match status" value="1"/>
</dbReference>
<reference evidence="5" key="1">
    <citation type="submission" date="2021-11" db="EMBL/GenBank/DDBJ databases">
        <title>Description of novel Flavobacterium species.</title>
        <authorList>
            <person name="Saticioglu I.B."/>
            <person name="Ay H."/>
            <person name="Altun S."/>
            <person name="Duman M."/>
        </authorList>
    </citation>
    <scope>NUCLEOTIDE SEQUENCE</scope>
    <source>
        <strain evidence="5">F-126</strain>
    </source>
</reference>
<keyword evidence="3" id="KW-0720">Serine protease</keyword>
<evidence type="ECO:0000259" key="4">
    <source>
        <dbReference type="Pfam" id="PF00082"/>
    </source>
</evidence>
<dbReference type="EMBL" id="JAJJMN010000001">
    <property type="protein sequence ID" value="MCC9018957.1"/>
    <property type="molecule type" value="Genomic_DNA"/>
</dbReference>
<dbReference type="CDD" id="cd04847">
    <property type="entry name" value="Peptidases_S8_Subtilisin_like_2"/>
    <property type="match status" value="1"/>
</dbReference>
<keyword evidence="1" id="KW-0645">Protease</keyword>
<dbReference type="InterPro" id="IPR000209">
    <property type="entry name" value="Peptidase_S8/S53_dom"/>
</dbReference>
<evidence type="ECO:0000313" key="6">
    <source>
        <dbReference type="Proteomes" id="UP001430700"/>
    </source>
</evidence>
<keyword evidence="2" id="KW-0378">Hydrolase</keyword>
<dbReference type="InterPro" id="IPR036852">
    <property type="entry name" value="Peptidase_S8/S53_dom_sf"/>
</dbReference>
<organism evidence="5 6">
    <name type="scientific">Flavobacterium lipolyticum</name>
    <dbReference type="NCBI Taxonomy" id="2893754"/>
    <lineage>
        <taxon>Bacteria</taxon>
        <taxon>Pseudomonadati</taxon>
        <taxon>Bacteroidota</taxon>
        <taxon>Flavobacteriia</taxon>
        <taxon>Flavobacteriales</taxon>
        <taxon>Flavobacteriaceae</taxon>
        <taxon>Flavobacterium</taxon>
    </lineage>
</organism>
<dbReference type="RefSeq" id="WP_230000239.1">
    <property type="nucleotide sequence ID" value="NZ_JAJJMN010000001.1"/>
</dbReference>
<dbReference type="Gene3D" id="3.40.50.200">
    <property type="entry name" value="Peptidase S8/S53 domain"/>
    <property type="match status" value="1"/>
</dbReference>
<accession>A0ABS8M2B2</accession>
<dbReference type="InterPro" id="IPR034074">
    <property type="entry name" value="Y4bN_pept_dom"/>
</dbReference>
<dbReference type="InterPro" id="IPR015500">
    <property type="entry name" value="Peptidase_S8_subtilisin-rel"/>
</dbReference>
<name>A0ABS8M2B2_9FLAO</name>
<dbReference type="SUPFAM" id="SSF52743">
    <property type="entry name" value="Subtilisin-like"/>
    <property type="match status" value="1"/>
</dbReference>
<evidence type="ECO:0000256" key="3">
    <source>
        <dbReference type="ARBA" id="ARBA00022825"/>
    </source>
</evidence>
<sequence length="572" mass="64395">MAQYLHLFLPNIKESIPYTSNSTRGPQVNIPDRDVASHSQKLTEAFEEIWKNIQNARNEREAIFLRSKQGTYLEFKSSIGFDLITKSLEDIRQGVRLLNIRQIGEKENEEILCTVYVPSGKESFFLKKVSDYADTENLTIYGKPKNQNLINSINDVKIAFVESLWTDPIQFLPDEISSWCEIWLRHNNVDAKGIIDDFLILLSENRIEHKTNYLNFPERAVLIVKVNRKQLSEIVAQTDYLAEIRIAQETAGFWTGQSNRDQQEWVEDLLGRLQIEDDINVRVCILDSGVNNGHSLLAPVLEDIHCLTVRPSWLTNDHESGSGHGTLMSGIAAYNNIEEMLESSEVIILSHKLCSVKIIPPPSQEATPMELWGDITSQAINRTEINLPNERIVYCMAITSVLDIDKGRPSSWSGAIDNIAFSESAEKLIIISAGNVVNSFDWDAYPESNLTCSVQNPAQSWNSLVVGAYTEKIDIKDSSYHDYVPVASKGQLSPFSSTSSLWEKKWPIKPDVVFEGGNILRNESGDFVDRYEDFGALSTSKNPVVRQFDTINATSAATAKASWMAAKIMSVY</sequence>
<evidence type="ECO:0000313" key="5">
    <source>
        <dbReference type="EMBL" id="MCC9018957.1"/>
    </source>
</evidence>
<dbReference type="PRINTS" id="PR00723">
    <property type="entry name" value="SUBTILISIN"/>
</dbReference>
<gene>
    <name evidence="5" type="ORF">LNQ34_14405</name>
</gene>
<protein>
    <submittedName>
        <fullName evidence="5">S8 family peptidase</fullName>
    </submittedName>
</protein>
<keyword evidence="6" id="KW-1185">Reference proteome</keyword>
<proteinExistence type="predicted"/>
<feature type="domain" description="Peptidase S8/S53" evidence="4">
    <location>
        <begin position="280"/>
        <end position="572"/>
    </location>
</feature>
<evidence type="ECO:0000256" key="2">
    <source>
        <dbReference type="ARBA" id="ARBA00022801"/>
    </source>
</evidence>
<comment type="caution">
    <text evidence="5">The sequence shown here is derived from an EMBL/GenBank/DDBJ whole genome shotgun (WGS) entry which is preliminary data.</text>
</comment>
<evidence type="ECO:0000256" key="1">
    <source>
        <dbReference type="ARBA" id="ARBA00022670"/>
    </source>
</evidence>
<dbReference type="Proteomes" id="UP001430700">
    <property type="component" value="Unassembled WGS sequence"/>
</dbReference>